<dbReference type="Proteomes" id="UP000261540">
    <property type="component" value="Unplaced"/>
</dbReference>
<dbReference type="Pfam" id="PF16297">
    <property type="entry name" value="DUF4939"/>
    <property type="match status" value="1"/>
</dbReference>
<reference evidence="6" key="2">
    <citation type="submission" date="2025-09" db="UniProtKB">
        <authorList>
            <consortium name="Ensembl"/>
        </authorList>
    </citation>
    <scope>IDENTIFICATION</scope>
</reference>
<dbReference type="Gene3D" id="2.40.70.10">
    <property type="entry name" value="Acid Proteases"/>
    <property type="match status" value="1"/>
</dbReference>
<evidence type="ECO:0000256" key="3">
    <source>
        <dbReference type="PROSITE-ProRule" id="PRU00047"/>
    </source>
</evidence>
<dbReference type="CDD" id="cd01647">
    <property type="entry name" value="RT_LTR"/>
    <property type="match status" value="1"/>
</dbReference>
<feature type="coiled-coil region" evidence="4">
    <location>
        <begin position="77"/>
        <end position="104"/>
    </location>
</feature>
<name>A0A3B3RJN6_9TELE</name>
<dbReference type="Gene3D" id="3.10.10.10">
    <property type="entry name" value="HIV Type 1 Reverse Transcriptase, subunit A, domain 1"/>
    <property type="match status" value="1"/>
</dbReference>
<dbReference type="PANTHER" id="PTHR15503:SF22">
    <property type="entry name" value="TRANSPOSON TY3-I GAG POLYPROTEIN"/>
    <property type="match status" value="1"/>
</dbReference>
<dbReference type="Gene3D" id="4.10.60.10">
    <property type="entry name" value="Zinc finger, CCHC-type"/>
    <property type="match status" value="1"/>
</dbReference>
<dbReference type="GO" id="GO:0003676">
    <property type="term" value="F:nucleic acid binding"/>
    <property type="evidence" value="ECO:0007669"/>
    <property type="project" value="InterPro"/>
</dbReference>
<accession>A0A3B3RJN6</accession>
<dbReference type="InterPro" id="IPR043502">
    <property type="entry name" value="DNA/RNA_pol_sf"/>
</dbReference>
<evidence type="ECO:0000259" key="5">
    <source>
        <dbReference type="PROSITE" id="PS50158"/>
    </source>
</evidence>
<dbReference type="Pfam" id="PF00078">
    <property type="entry name" value="RVT_1"/>
    <property type="match status" value="1"/>
</dbReference>
<comment type="similarity">
    <text evidence="1">Belongs to the beta type-B retroviral polymerase family. HERV class-II K(HML-2) pol subfamily.</text>
</comment>
<dbReference type="PROSITE" id="PS50158">
    <property type="entry name" value="ZF_CCHC"/>
    <property type="match status" value="1"/>
</dbReference>
<dbReference type="InterPro" id="IPR032549">
    <property type="entry name" value="DUF4939"/>
</dbReference>
<dbReference type="InterPro" id="IPR021109">
    <property type="entry name" value="Peptidase_aspartic_dom_sf"/>
</dbReference>
<dbReference type="SUPFAM" id="SSF56672">
    <property type="entry name" value="DNA/RNA polymerases"/>
    <property type="match status" value="1"/>
</dbReference>
<dbReference type="InterPro" id="IPR000477">
    <property type="entry name" value="RT_dom"/>
</dbReference>
<protein>
    <recommendedName>
        <fullName evidence="2">ribonuclease H</fullName>
        <ecNumber evidence="2">3.1.26.4</ecNumber>
    </recommendedName>
</protein>
<dbReference type="AlphaFoldDB" id="A0A3B3RJN6"/>
<organism evidence="6 7">
    <name type="scientific">Paramormyrops kingsleyae</name>
    <dbReference type="NCBI Taxonomy" id="1676925"/>
    <lineage>
        <taxon>Eukaryota</taxon>
        <taxon>Metazoa</taxon>
        <taxon>Chordata</taxon>
        <taxon>Craniata</taxon>
        <taxon>Vertebrata</taxon>
        <taxon>Euteleostomi</taxon>
        <taxon>Actinopterygii</taxon>
        <taxon>Neopterygii</taxon>
        <taxon>Teleostei</taxon>
        <taxon>Osteoglossocephala</taxon>
        <taxon>Osteoglossomorpha</taxon>
        <taxon>Osteoglossiformes</taxon>
        <taxon>Mormyridae</taxon>
        <taxon>Paramormyrops</taxon>
    </lineage>
</organism>
<feature type="domain" description="CCHC-type" evidence="5">
    <location>
        <begin position="331"/>
        <end position="345"/>
    </location>
</feature>
<keyword evidence="4" id="KW-0175">Coiled coil</keyword>
<keyword evidence="3" id="KW-0863">Zinc-finger</keyword>
<dbReference type="STRING" id="1676925.ENSPKIP00000018533"/>
<sequence length="694" mass="77913">METKLNLPLYRCENRYVGICLVFFAACFRTHTHRGKCNSGWSTASANQPPPPHFLGVNDLVKGSPGCSVVTEYLAYIMSTEDQVNQLQEQVQSMTELVGQLLQERAAPISLPDSPSRSPVPIALPNRYEGDPDACQAFLMQCGLYITHHPAQFHSEEDKVHFVISLLGGRALTWATALWAERSSLLLSSRDFQDAFRAVFDHPAVGRSLGDRLLDLRQGNQTAADFSLEFRTLAAGLQWPADCLQVIYRRALRPELRAELACRGVSRSFDDYVRLSISLDTIIREQRRASRHVERSLAALPARSDDSEPMIVGRAPLTTEERERRLRRGLCIYCGETGHILRTCPVRTPRRNTGETQVRSLPIPSITQTQMTVPIELIWGKGRIQQIALVDSGAAGNFIDKDFALTHNLPIEALPQPLCVRGIDGEPLTSGRVTSRTGTVVLKVGQCHSESIQFLLISSPKDPVILGFPWLREHDPRIGWRTGEIQAWSSRCFHTCLSVPCRVSSLESPLPEDLSSIPKEYCRFSKVFSKKEAYGLPPHRSSDCAIDLLEGATLPRSRLYSLSRAEEEAMRTYISESIEQGIIRSSTSPVAAGFFFVGKKDGGLRPCIDYRALNAITKKRREPLPLIPSALEQLRRARIFTKLDLRSAYNLIRIREGDEWKTSFLTDTGQYEYLDCPPHPPPSYQRRLFSAERV</sequence>
<dbReference type="InterPro" id="IPR036875">
    <property type="entry name" value="Znf_CCHC_sf"/>
</dbReference>
<keyword evidence="3" id="KW-0862">Zinc</keyword>
<dbReference type="PANTHER" id="PTHR15503">
    <property type="entry name" value="LDOC1 RELATED"/>
    <property type="match status" value="1"/>
</dbReference>
<dbReference type="EC" id="3.1.26.4" evidence="2"/>
<dbReference type="GO" id="GO:0008270">
    <property type="term" value="F:zinc ion binding"/>
    <property type="evidence" value="ECO:0007669"/>
    <property type="project" value="UniProtKB-KW"/>
</dbReference>
<evidence type="ECO:0000256" key="4">
    <source>
        <dbReference type="SAM" id="Coils"/>
    </source>
</evidence>
<dbReference type="Gene3D" id="3.30.70.270">
    <property type="match status" value="1"/>
</dbReference>
<dbReference type="PROSITE" id="PS51257">
    <property type="entry name" value="PROKAR_LIPOPROTEIN"/>
    <property type="match status" value="1"/>
</dbReference>
<evidence type="ECO:0000256" key="1">
    <source>
        <dbReference type="ARBA" id="ARBA00010879"/>
    </source>
</evidence>
<dbReference type="InterPro" id="IPR001878">
    <property type="entry name" value="Znf_CCHC"/>
</dbReference>
<dbReference type="GeneTree" id="ENSGT00950000183173"/>
<keyword evidence="3" id="KW-0479">Metal-binding</keyword>
<dbReference type="SUPFAM" id="SSF57756">
    <property type="entry name" value="Retrovirus zinc finger-like domains"/>
    <property type="match status" value="1"/>
</dbReference>
<proteinExistence type="inferred from homology"/>
<evidence type="ECO:0000313" key="6">
    <source>
        <dbReference type="Ensembl" id="ENSPKIP00000018533.1"/>
    </source>
</evidence>
<dbReference type="InterPro" id="IPR043128">
    <property type="entry name" value="Rev_trsase/Diguanyl_cyclase"/>
</dbReference>
<evidence type="ECO:0000313" key="7">
    <source>
        <dbReference type="Proteomes" id="UP000261540"/>
    </source>
</evidence>
<dbReference type="Ensembl" id="ENSPKIT00000035361.1">
    <property type="protein sequence ID" value="ENSPKIP00000018533.1"/>
    <property type="gene ID" value="ENSPKIG00000004066.1"/>
</dbReference>
<dbReference type="Pfam" id="PF08284">
    <property type="entry name" value="RVP_2"/>
    <property type="match status" value="1"/>
</dbReference>
<dbReference type="GO" id="GO:0004523">
    <property type="term" value="F:RNA-DNA hybrid ribonuclease activity"/>
    <property type="evidence" value="ECO:0007669"/>
    <property type="project" value="UniProtKB-EC"/>
</dbReference>
<dbReference type="InterPro" id="IPR032567">
    <property type="entry name" value="RTL1-rel"/>
</dbReference>
<dbReference type="CDD" id="cd00303">
    <property type="entry name" value="retropepsin_like"/>
    <property type="match status" value="1"/>
</dbReference>
<keyword evidence="7" id="KW-1185">Reference proteome</keyword>
<reference evidence="6" key="1">
    <citation type="submission" date="2025-08" db="UniProtKB">
        <authorList>
            <consortium name="Ensembl"/>
        </authorList>
    </citation>
    <scope>IDENTIFICATION</scope>
</reference>
<evidence type="ECO:0000256" key="2">
    <source>
        <dbReference type="ARBA" id="ARBA00012180"/>
    </source>
</evidence>